<dbReference type="KEGG" id="erwi:GN242_10270"/>
<evidence type="ECO:0000256" key="1">
    <source>
        <dbReference type="SAM" id="SignalP"/>
    </source>
</evidence>
<name>A0A6I6ER45_9GAMM</name>
<feature type="chain" id="PRO_5026029004" evidence="1">
    <location>
        <begin position="19"/>
        <end position="245"/>
    </location>
</feature>
<keyword evidence="1" id="KW-0732">Signal</keyword>
<gene>
    <name evidence="2" type="ORF">GN242_10270</name>
</gene>
<dbReference type="EMBL" id="CP046509">
    <property type="protein sequence ID" value="QGU87579.1"/>
    <property type="molecule type" value="Genomic_DNA"/>
</dbReference>
<feature type="signal peptide" evidence="1">
    <location>
        <begin position="1"/>
        <end position="18"/>
    </location>
</feature>
<reference evidence="2 3" key="1">
    <citation type="submission" date="2019-12" db="EMBL/GenBank/DDBJ databases">
        <title>Erwinia sp. nov., isolated from droppings of birds in the Qinghai-Tiebt plateau of China.</title>
        <authorList>
            <person name="Ge Y."/>
        </authorList>
    </citation>
    <scope>NUCLEOTIDE SEQUENCE [LARGE SCALE GENOMIC DNA]</scope>
    <source>
        <strain evidence="2 3">J780</strain>
    </source>
</reference>
<dbReference type="Proteomes" id="UP000424752">
    <property type="component" value="Chromosome"/>
</dbReference>
<protein>
    <submittedName>
        <fullName evidence="2">Uncharacterized protein</fullName>
    </submittedName>
</protein>
<evidence type="ECO:0000313" key="3">
    <source>
        <dbReference type="Proteomes" id="UP000424752"/>
    </source>
</evidence>
<sequence>MKKISILFLILASGPLMANDNVPVIKPIPLIALKKNSEQYAGVCHAVENRCTESAKVWKEKGVGEGYYLTDSTPAIIKIRKVKNNYIKDGEWSFSQYRGTDHSSDGELNREEISVFPALYPINKTEQAVALVSKWSTAYSGGGRVEEYADFLILNSNGSHQLAFKDIPFSSSEMIRACFSEEDYAKNSHCHDESWSILNLKIIDEGKSYYSWKFITRSYNWPSFTDKSSVTVETSEQVKTPLQKE</sequence>
<evidence type="ECO:0000313" key="2">
    <source>
        <dbReference type="EMBL" id="QGU87579.1"/>
    </source>
</evidence>
<dbReference type="AlphaFoldDB" id="A0A6I6ER45"/>
<proteinExistence type="predicted"/>
<dbReference type="RefSeq" id="WP_156287423.1">
    <property type="nucleotide sequence ID" value="NZ_CP046509.1"/>
</dbReference>
<accession>A0A6I6ER45</accession>
<organism evidence="2 3">
    <name type="scientific">Erwinia sorbitola</name>
    <dbReference type="NCBI Taxonomy" id="2681984"/>
    <lineage>
        <taxon>Bacteria</taxon>
        <taxon>Pseudomonadati</taxon>
        <taxon>Pseudomonadota</taxon>
        <taxon>Gammaproteobacteria</taxon>
        <taxon>Enterobacterales</taxon>
        <taxon>Erwiniaceae</taxon>
        <taxon>Erwinia</taxon>
    </lineage>
</organism>